<gene>
    <name evidence="1" type="ORF">Taro_050971</name>
</gene>
<dbReference type="EMBL" id="NMUH01007888">
    <property type="protein sequence ID" value="MQM17986.1"/>
    <property type="molecule type" value="Genomic_DNA"/>
</dbReference>
<organism evidence="1 2">
    <name type="scientific">Colocasia esculenta</name>
    <name type="common">Wild taro</name>
    <name type="synonym">Arum esculentum</name>
    <dbReference type="NCBI Taxonomy" id="4460"/>
    <lineage>
        <taxon>Eukaryota</taxon>
        <taxon>Viridiplantae</taxon>
        <taxon>Streptophyta</taxon>
        <taxon>Embryophyta</taxon>
        <taxon>Tracheophyta</taxon>
        <taxon>Spermatophyta</taxon>
        <taxon>Magnoliopsida</taxon>
        <taxon>Liliopsida</taxon>
        <taxon>Araceae</taxon>
        <taxon>Aroideae</taxon>
        <taxon>Colocasieae</taxon>
        <taxon>Colocasia</taxon>
    </lineage>
</organism>
<feature type="non-terminal residue" evidence="1">
    <location>
        <position position="1"/>
    </location>
</feature>
<dbReference type="AlphaFoldDB" id="A0A843XF82"/>
<sequence>HCSPPFLDADSLFPFLQPPHPFLEMSGLSFRGMPLEYKKHGYLLPHMSIRCLGVRGHKNLGKSLDSQAATCLEKFPFLSFSRSVSAHRQTVSTPQALSSNWASETADCVDTLADRVDTTGYCFRTYFWDSHLVSIPQVDCVDTTGESLSYSEMSGAKTWEEMRPEWYSLKINRKKEGILPCFADILPICLANISKAWEPASESNTKECSFGRRTGESTLRTGRISPVDMSGNGYNGEEGTSLKVIRKISVKDTVSMRFFWNEGDRRRRSRRMEEMFGIEGCRWVNWSSFSER</sequence>
<name>A0A843XF82_COLES</name>
<keyword evidence="2" id="KW-1185">Reference proteome</keyword>
<dbReference type="Proteomes" id="UP000652761">
    <property type="component" value="Unassembled WGS sequence"/>
</dbReference>
<proteinExistence type="predicted"/>
<protein>
    <submittedName>
        <fullName evidence="1">Uncharacterized protein</fullName>
    </submittedName>
</protein>
<evidence type="ECO:0000313" key="2">
    <source>
        <dbReference type="Proteomes" id="UP000652761"/>
    </source>
</evidence>
<evidence type="ECO:0000313" key="1">
    <source>
        <dbReference type="EMBL" id="MQM17986.1"/>
    </source>
</evidence>
<reference evidence="1" key="1">
    <citation type="submission" date="2017-07" db="EMBL/GenBank/DDBJ databases">
        <title>Taro Niue Genome Assembly and Annotation.</title>
        <authorList>
            <person name="Atibalentja N."/>
            <person name="Keating K."/>
            <person name="Fields C.J."/>
        </authorList>
    </citation>
    <scope>NUCLEOTIDE SEQUENCE</scope>
    <source>
        <strain evidence="1">Niue_2</strain>
        <tissue evidence="1">Leaf</tissue>
    </source>
</reference>
<comment type="caution">
    <text evidence="1">The sequence shown here is derived from an EMBL/GenBank/DDBJ whole genome shotgun (WGS) entry which is preliminary data.</text>
</comment>
<accession>A0A843XF82</accession>